<evidence type="ECO:0008006" key="4">
    <source>
        <dbReference type="Google" id="ProtNLM"/>
    </source>
</evidence>
<dbReference type="PROSITE" id="PS51257">
    <property type="entry name" value="PROKAR_LIPOPROTEIN"/>
    <property type="match status" value="1"/>
</dbReference>
<dbReference type="OrthoDB" id="1164152at2"/>
<feature type="signal peptide" evidence="1">
    <location>
        <begin position="1"/>
        <end position="31"/>
    </location>
</feature>
<dbReference type="EMBL" id="CAACYH010000007">
    <property type="protein sequence ID" value="VFB15371.1"/>
    <property type="molecule type" value="Genomic_DNA"/>
</dbReference>
<gene>
    <name evidence="2" type="ORF">NCTC7812_02959</name>
</gene>
<evidence type="ECO:0000256" key="1">
    <source>
        <dbReference type="SAM" id="SignalP"/>
    </source>
</evidence>
<dbReference type="CDD" id="cd13120">
    <property type="entry name" value="BF2867_like_N"/>
    <property type="match status" value="1"/>
</dbReference>
<dbReference type="InterPro" id="IPR042278">
    <property type="entry name" value="Mfa-like_1_N"/>
</dbReference>
<dbReference type="AlphaFoldDB" id="A0A449I7G8"/>
<dbReference type="CDD" id="cd13121">
    <property type="entry name" value="BF2867_like_C"/>
    <property type="match status" value="1"/>
</dbReference>
<accession>A0A449I7G8</accession>
<name>A0A449I7G8_9BACE</name>
<proteinExistence type="predicted"/>
<dbReference type="Gene3D" id="2.60.40.2620">
    <property type="entry name" value="Fimbrillin-like"/>
    <property type="match status" value="1"/>
</dbReference>
<reference evidence="2 3" key="1">
    <citation type="submission" date="2019-02" db="EMBL/GenBank/DDBJ databases">
        <authorList>
            <consortium name="Pathogen Informatics"/>
        </authorList>
    </citation>
    <scope>NUCLEOTIDE SEQUENCE [LARGE SCALE GENOMIC DNA]</scope>
    <source>
        <strain evidence="2 3">3012STDY7078512</strain>
    </source>
</reference>
<protein>
    <recommendedName>
        <fullName evidence="4">Fimbrillin family protein</fullName>
    </recommendedName>
</protein>
<organism evidence="2 3">
    <name type="scientific">Prevotella heparinolytica</name>
    <dbReference type="NCBI Taxonomy" id="28113"/>
    <lineage>
        <taxon>Bacteria</taxon>
        <taxon>Pseudomonadati</taxon>
        <taxon>Bacteroidota</taxon>
        <taxon>Bacteroidia</taxon>
        <taxon>Bacteroidales</taxon>
        <taxon>Bacteroidaceae</taxon>
        <taxon>Bacteroides</taxon>
    </lineage>
</organism>
<sequence length="904" mass="97365">MRTIVTMRFIRPATTFRLLPGVVLLSALLFAACSDEHETGHRAGTSIGFAVTALQGAGDAPATTRASADSVPHLEITPIGGETSDDGGQELYLHTLTEEGIATDGAREAGAGASGESGGATTKAAPVTTATMHADATVFAAVYPSTDTWNNTVAPSYFFDTQVKKTESWTTAYYWPGTNKRVAFFAYAPHHCAGVTLTTGIGTPGAPSFSYTVPAPVADQTDLLTASSVDVAGVLHAPAPLAFRHALTAVRFETGTDLLPGTVTKITLKGVYGTATHRIGESTWSAYSGVRNFEQTLNVTTPDPNVLGSPITQPSATFMMIPQTLPAGAQLEVVYTDKLTNTQRTLTASIAGKAWPMGKTVTYRISTNSIVVTPMLTVTPPADFEYTGGTKGYTVTSYLQVTRPGDPIKTLPMPWTVEYSTDNGLSWSNTKPAWLTTFTESGAGGNTPATHQATAAAQVKVMHEPNNDNLRAASPKANWNLSNATGADAVQNTANCYVVNAPGTYRLPLVYGNAIKNGSTNASAYTSTASGTNVLRRFINHLGAGITNPYIYNNANCQPASCTLVWQDEPNLVTNVALSSDGHFLEFTVNQATIRQGNAVVAVKGTASGNPILWSWHIWVTDYVLGTGLKTITNFQNHNYTILPVNIGWCDGKEETYAERTVQVRFKQTGTSVTQTITVKQKTHTITELGNNTYYQWGRKDPFVGGILDGSTVKNKTWYDASGTTHTNELPPTNSFPYYNACITSGITRPGTFCINNRMDHKYFNLWSANNNVYTANDNPVVKTIYDPCPAGYKMPPSNAFTGFTTTGQNTTNSSQFNVQGPWNRGWNFYCNSSKTETVFFPASGYREYRSATLNTYVGKFASYWTAGPKSTASGRHLYFRSNLASPLDSNSRNYGFVVRAAQE</sequence>
<dbReference type="Proteomes" id="UP000396835">
    <property type="component" value="Unassembled WGS sequence"/>
</dbReference>
<keyword evidence="1" id="KW-0732">Signal</keyword>
<dbReference type="RefSeq" id="WP_131753022.1">
    <property type="nucleotide sequence ID" value="NZ_CAACYH010000007.1"/>
</dbReference>
<evidence type="ECO:0000313" key="2">
    <source>
        <dbReference type="EMBL" id="VFB15371.1"/>
    </source>
</evidence>
<feature type="chain" id="PRO_5019272125" description="Fimbrillin family protein" evidence="1">
    <location>
        <begin position="32"/>
        <end position="904"/>
    </location>
</feature>
<evidence type="ECO:0000313" key="3">
    <source>
        <dbReference type="Proteomes" id="UP000396835"/>
    </source>
</evidence>